<dbReference type="AlphaFoldDB" id="A0AAD9VS98"/>
<sequence length="71" mass="6772">MRAGVALLLPPVVAVGGVAGPDGEAASSAIGGGNPELTVGTKLWILASGLADLPANISDPSSGNILLGQPV</sequence>
<reference evidence="2" key="2">
    <citation type="journal article" date="2023" name="Commun. Biol.">
        <title>Intrasexual cuticular hydrocarbon dimorphism in a wasp sheds light on hydrocarbon biosynthesis genes in Hymenoptera.</title>
        <authorList>
            <person name="Moris V.C."/>
            <person name="Podsiadlowski L."/>
            <person name="Martin S."/>
            <person name="Oeyen J.P."/>
            <person name="Donath A."/>
            <person name="Petersen M."/>
            <person name="Wilbrandt J."/>
            <person name="Misof B."/>
            <person name="Liedtke D."/>
            <person name="Thamm M."/>
            <person name="Scheiner R."/>
            <person name="Schmitt T."/>
            <person name="Niehuis O."/>
        </authorList>
    </citation>
    <scope>NUCLEOTIDE SEQUENCE</scope>
    <source>
        <strain evidence="2">GBR_01_08_01A</strain>
    </source>
</reference>
<name>A0AAD9VS98_9HYME</name>
<feature type="chain" id="PRO_5042221213" evidence="1">
    <location>
        <begin position="20"/>
        <end position="71"/>
    </location>
</feature>
<gene>
    <name evidence="2" type="ORF">KPH14_008579</name>
</gene>
<keyword evidence="3" id="KW-1185">Reference proteome</keyword>
<comment type="caution">
    <text evidence="2">The sequence shown here is derived from an EMBL/GenBank/DDBJ whole genome shotgun (WGS) entry which is preliminary data.</text>
</comment>
<evidence type="ECO:0000313" key="2">
    <source>
        <dbReference type="EMBL" id="KAK2585061.1"/>
    </source>
</evidence>
<dbReference type="Proteomes" id="UP001258017">
    <property type="component" value="Unassembled WGS sequence"/>
</dbReference>
<protein>
    <submittedName>
        <fullName evidence="2">Uncharacterized protein</fullName>
    </submittedName>
</protein>
<proteinExistence type="predicted"/>
<organism evidence="2 3">
    <name type="scientific">Odynerus spinipes</name>
    <dbReference type="NCBI Taxonomy" id="1348599"/>
    <lineage>
        <taxon>Eukaryota</taxon>
        <taxon>Metazoa</taxon>
        <taxon>Ecdysozoa</taxon>
        <taxon>Arthropoda</taxon>
        <taxon>Hexapoda</taxon>
        <taxon>Insecta</taxon>
        <taxon>Pterygota</taxon>
        <taxon>Neoptera</taxon>
        <taxon>Endopterygota</taxon>
        <taxon>Hymenoptera</taxon>
        <taxon>Apocrita</taxon>
        <taxon>Aculeata</taxon>
        <taxon>Vespoidea</taxon>
        <taxon>Vespidae</taxon>
        <taxon>Eumeninae</taxon>
        <taxon>Odynerus</taxon>
    </lineage>
</organism>
<evidence type="ECO:0000256" key="1">
    <source>
        <dbReference type="SAM" id="SignalP"/>
    </source>
</evidence>
<feature type="signal peptide" evidence="1">
    <location>
        <begin position="1"/>
        <end position="19"/>
    </location>
</feature>
<reference evidence="2" key="1">
    <citation type="submission" date="2021-08" db="EMBL/GenBank/DDBJ databases">
        <authorList>
            <person name="Misof B."/>
            <person name="Oliver O."/>
            <person name="Podsiadlowski L."/>
            <person name="Donath A."/>
            <person name="Peters R."/>
            <person name="Mayer C."/>
            <person name="Rust J."/>
            <person name="Gunkel S."/>
            <person name="Lesny P."/>
            <person name="Martin S."/>
            <person name="Oeyen J.P."/>
            <person name="Petersen M."/>
            <person name="Panagiotis P."/>
            <person name="Wilbrandt J."/>
            <person name="Tanja T."/>
        </authorList>
    </citation>
    <scope>NUCLEOTIDE SEQUENCE</scope>
    <source>
        <strain evidence="2">GBR_01_08_01A</strain>
        <tissue evidence="2">Thorax + abdomen</tissue>
    </source>
</reference>
<accession>A0AAD9VS98</accession>
<evidence type="ECO:0000313" key="3">
    <source>
        <dbReference type="Proteomes" id="UP001258017"/>
    </source>
</evidence>
<keyword evidence="1" id="KW-0732">Signal</keyword>
<dbReference type="EMBL" id="JAIFRP010000022">
    <property type="protein sequence ID" value="KAK2585061.1"/>
    <property type="molecule type" value="Genomic_DNA"/>
</dbReference>